<dbReference type="AlphaFoldDB" id="A0A444HIM3"/>
<evidence type="ECO:0000256" key="1">
    <source>
        <dbReference type="SAM" id="MobiDB-lite"/>
    </source>
</evidence>
<reference evidence="2 3" key="1">
    <citation type="submission" date="2019-01" db="EMBL/GenBank/DDBJ databases">
        <title>RHIZO-ID as a novel technology for direct rhizobia identification.</title>
        <authorList>
            <person name="De Meyer S.E."/>
        </authorList>
    </citation>
    <scope>NUCLEOTIDE SEQUENCE [LARGE SCALE GENOMIC DNA]</scope>
    <source>
        <strain evidence="2 3">WSM448</strain>
    </source>
</reference>
<gene>
    <name evidence="2" type="ORF">EHI47_36665</name>
</gene>
<comment type="caution">
    <text evidence="2">The sequence shown here is derived from an EMBL/GenBank/DDBJ whole genome shotgun (WGS) entry which is preliminary data.</text>
</comment>
<dbReference type="Proteomes" id="UP000283817">
    <property type="component" value="Unassembled WGS sequence"/>
</dbReference>
<accession>A0A444HIM3</accession>
<dbReference type="EMBL" id="SBHX01000117">
    <property type="protein sequence ID" value="RWX21286.1"/>
    <property type="molecule type" value="Genomic_DNA"/>
</dbReference>
<protein>
    <submittedName>
        <fullName evidence="2">Uncharacterized protein</fullName>
    </submittedName>
</protein>
<feature type="region of interest" description="Disordered" evidence="1">
    <location>
        <begin position="21"/>
        <end position="40"/>
    </location>
</feature>
<organism evidence="2 3">
    <name type="scientific">Rhizobium leguminosarum</name>
    <dbReference type="NCBI Taxonomy" id="384"/>
    <lineage>
        <taxon>Bacteria</taxon>
        <taxon>Pseudomonadati</taxon>
        <taxon>Pseudomonadota</taxon>
        <taxon>Alphaproteobacteria</taxon>
        <taxon>Hyphomicrobiales</taxon>
        <taxon>Rhizobiaceae</taxon>
        <taxon>Rhizobium/Agrobacterium group</taxon>
        <taxon>Rhizobium</taxon>
    </lineage>
</organism>
<feature type="compositionally biased region" description="Polar residues" evidence="1">
    <location>
        <begin position="25"/>
        <end position="37"/>
    </location>
</feature>
<name>A0A444HIM3_RHILE</name>
<proteinExistence type="predicted"/>
<evidence type="ECO:0000313" key="3">
    <source>
        <dbReference type="Proteomes" id="UP000283817"/>
    </source>
</evidence>
<evidence type="ECO:0000313" key="2">
    <source>
        <dbReference type="EMBL" id="RWX21286.1"/>
    </source>
</evidence>
<sequence>MQITVFMAGFMARFALPVKGAKSDPTATGSTHPMNRSQPRHLVKPVCAPLKFARHFRGANLA</sequence>